<protein>
    <submittedName>
        <fullName evidence="2">Uncharacterized protein</fullName>
    </submittedName>
</protein>
<evidence type="ECO:0000313" key="1">
    <source>
        <dbReference type="Proteomes" id="UP000095283"/>
    </source>
</evidence>
<dbReference type="AlphaFoldDB" id="A0A1I7WDP4"/>
<organism evidence="1 2">
    <name type="scientific">Heterorhabditis bacteriophora</name>
    <name type="common">Entomopathogenic nematode worm</name>
    <dbReference type="NCBI Taxonomy" id="37862"/>
    <lineage>
        <taxon>Eukaryota</taxon>
        <taxon>Metazoa</taxon>
        <taxon>Ecdysozoa</taxon>
        <taxon>Nematoda</taxon>
        <taxon>Chromadorea</taxon>
        <taxon>Rhabditida</taxon>
        <taxon>Rhabditina</taxon>
        <taxon>Rhabditomorpha</taxon>
        <taxon>Strongyloidea</taxon>
        <taxon>Heterorhabditidae</taxon>
        <taxon>Heterorhabditis</taxon>
    </lineage>
</organism>
<dbReference type="Proteomes" id="UP000095283">
    <property type="component" value="Unplaced"/>
</dbReference>
<reference evidence="2" key="1">
    <citation type="submission" date="2016-11" db="UniProtKB">
        <authorList>
            <consortium name="WormBaseParasite"/>
        </authorList>
    </citation>
    <scope>IDENTIFICATION</scope>
</reference>
<dbReference type="WBParaSite" id="Hba_03053">
    <property type="protein sequence ID" value="Hba_03053"/>
    <property type="gene ID" value="Hba_03053"/>
</dbReference>
<proteinExistence type="predicted"/>
<name>A0A1I7WDP4_HETBA</name>
<evidence type="ECO:0000313" key="2">
    <source>
        <dbReference type="WBParaSite" id="Hba_03053"/>
    </source>
</evidence>
<accession>A0A1I7WDP4</accession>
<keyword evidence="1" id="KW-1185">Reference proteome</keyword>
<sequence length="81" mass="9581">MTFIQSYKSNTLNNKNYTLKSLSIILTTTRIYNLTFLNKLNSSLRSTILIKLTLKKLRNIKSLNMFSKHNYYSSITRLRFP</sequence>